<dbReference type="SMART" id="SM01043">
    <property type="entry name" value="BTAD"/>
    <property type="match status" value="1"/>
</dbReference>
<dbReference type="Pfam" id="PF13401">
    <property type="entry name" value="AAA_22"/>
    <property type="match status" value="1"/>
</dbReference>
<dbReference type="PANTHER" id="PTHR35807">
    <property type="entry name" value="TRANSCRIPTIONAL REGULATOR REDD-RELATED"/>
    <property type="match status" value="1"/>
</dbReference>
<name>A0ABQ4A424_9ACTN</name>
<dbReference type="SUPFAM" id="SSF48452">
    <property type="entry name" value="TPR-like"/>
    <property type="match status" value="1"/>
</dbReference>
<proteinExistence type="inferred from homology"/>
<dbReference type="Pfam" id="PF03704">
    <property type="entry name" value="BTAD"/>
    <property type="match status" value="1"/>
</dbReference>
<comment type="similarity">
    <text evidence="1">Belongs to the AfsR/DnrI/RedD regulatory family.</text>
</comment>
<dbReference type="Gene3D" id="1.10.10.10">
    <property type="entry name" value="Winged helix-like DNA-binding domain superfamily/Winged helix DNA-binding domain"/>
    <property type="match status" value="1"/>
</dbReference>
<dbReference type="PROSITE" id="PS51755">
    <property type="entry name" value="OMPR_PHOB"/>
    <property type="match status" value="1"/>
</dbReference>
<evidence type="ECO:0000256" key="6">
    <source>
        <dbReference type="SAM" id="MobiDB-lite"/>
    </source>
</evidence>
<dbReference type="SUPFAM" id="SSF52540">
    <property type="entry name" value="P-loop containing nucleoside triphosphate hydrolases"/>
    <property type="match status" value="1"/>
</dbReference>
<evidence type="ECO:0000256" key="4">
    <source>
        <dbReference type="ARBA" id="ARBA00023163"/>
    </source>
</evidence>
<dbReference type="EMBL" id="BOMN01000124">
    <property type="protein sequence ID" value="GIE25592.1"/>
    <property type="molecule type" value="Genomic_DNA"/>
</dbReference>
<organism evidence="8 9">
    <name type="scientific">Winogradskya humida</name>
    <dbReference type="NCBI Taxonomy" id="113566"/>
    <lineage>
        <taxon>Bacteria</taxon>
        <taxon>Bacillati</taxon>
        <taxon>Actinomycetota</taxon>
        <taxon>Actinomycetes</taxon>
        <taxon>Micromonosporales</taxon>
        <taxon>Micromonosporaceae</taxon>
        <taxon>Winogradskya</taxon>
    </lineage>
</organism>
<comment type="caution">
    <text evidence="8">The sequence shown here is derived from an EMBL/GenBank/DDBJ whole genome shotgun (WGS) entry which is preliminary data.</text>
</comment>
<sequence>MTAGDAAHTGWDGLAVGRGRSYGRRVTQTLLPGPKVYFGLFGGVRAWRNQRPLELGPPQRRALLGILLAADGRLVTVAELIDLIWGERPSASATNLVHRHVGALRRTFEPELPHRAEGRWLVRSGSGYEVRVDAVSCDLRRFRLLAERAAQPGTSPATVADLLLQALDLASGAPGEGLTFPLAQATPFRVVERERVGAAMAAADAALRCGRERQVTPHLMALSARHPLDEPLHARLIDCLAAGGERAGALAVYEDVRRRLNTELGIEPGHELGDARRRVAGRSPAAGRPTTLAVAVPAQLPPAPTVFLGRERELAAADAYLARFAAPDDRARAAEDRRRPGEDGERAAEDRRRAGEGGERAAGHRICAITGVAGIGKTALALHWAHRNAGKFPDGQFYIDLWGDDGEGAAPAQVLRGFLTALGMRPAAGADQESLAAAFHQAVRGRKLLFVLDGARGSVQVRAVLPADPGCLVIATSRHCLTGLIAHEGAQPIPLETTLSPVPV</sequence>
<keyword evidence="2" id="KW-0805">Transcription regulation</keyword>
<dbReference type="PANTHER" id="PTHR35807:SF1">
    <property type="entry name" value="TRANSCRIPTIONAL REGULATOR REDD"/>
    <property type="match status" value="1"/>
</dbReference>
<keyword evidence="4" id="KW-0804">Transcription</keyword>
<reference evidence="8 9" key="1">
    <citation type="submission" date="2021-01" db="EMBL/GenBank/DDBJ databases">
        <title>Whole genome shotgun sequence of Actinoplanes humidus NBRC 14915.</title>
        <authorList>
            <person name="Komaki H."/>
            <person name="Tamura T."/>
        </authorList>
    </citation>
    <scope>NUCLEOTIDE SEQUENCE [LARGE SCALE GENOMIC DNA]</scope>
    <source>
        <strain evidence="8 9">NBRC 14915</strain>
    </source>
</reference>
<dbReference type="InterPro" id="IPR005158">
    <property type="entry name" value="BTAD"/>
</dbReference>
<evidence type="ECO:0000313" key="9">
    <source>
        <dbReference type="Proteomes" id="UP000603200"/>
    </source>
</evidence>
<dbReference type="InterPro" id="IPR036388">
    <property type="entry name" value="WH-like_DNA-bd_sf"/>
</dbReference>
<keyword evidence="3 5" id="KW-0238">DNA-binding</keyword>
<dbReference type="Proteomes" id="UP000603200">
    <property type="component" value="Unassembled WGS sequence"/>
</dbReference>
<dbReference type="InterPro" id="IPR011990">
    <property type="entry name" value="TPR-like_helical_dom_sf"/>
</dbReference>
<dbReference type="InterPro" id="IPR001867">
    <property type="entry name" value="OmpR/PhoB-type_DNA-bd"/>
</dbReference>
<feature type="region of interest" description="Disordered" evidence="6">
    <location>
        <begin position="330"/>
        <end position="360"/>
    </location>
</feature>
<dbReference type="InterPro" id="IPR027417">
    <property type="entry name" value="P-loop_NTPase"/>
</dbReference>
<dbReference type="InterPro" id="IPR049945">
    <property type="entry name" value="AAA_22"/>
</dbReference>
<feature type="domain" description="OmpR/PhoB-type" evidence="7">
    <location>
        <begin position="27"/>
        <end position="132"/>
    </location>
</feature>
<evidence type="ECO:0000256" key="2">
    <source>
        <dbReference type="ARBA" id="ARBA00023015"/>
    </source>
</evidence>
<dbReference type="Gene3D" id="1.25.40.10">
    <property type="entry name" value="Tetratricopeptide repeat domain"/>
    <property type="match status" value="1"/>
</dbReference>
<dbReference type="Pfam" id="PF00486">
    <property type="entry name" value="Trans_reg_C"/>
    <property type="match status" value="1"/>
</dbReference>
<evidence type="ECO:0000256" key="3">
    <source>
        <dbReference type="ARBA" id="ARBA00023125"/>
    </source>
</evidence>
<accession>A0ABQ4A424</accession>
<dbReference type="InterPro" id="IPR016032">
    <property type="entry name" value="Sig_transdc_resp-reg_C-effctor"/>
</dbReference>
<feature type="DNA-binding region" description="OmpR/PhoB-type" evidence="5">
    <location>
        <begin position="27"/>
        <end position="132"/>
    </location>
</feature>
<dbReference type="SUPFAM" id="SSF46894">
    <property type="entry name" value="C-terminal effector domain of the bipartite response regulators"/>
    <property type="match status" value="1"/>
</dbReference>
<evidence type="ECO:0000313" key="8">
    <source>
        <dbReference type="EMBL" id="GIE25592.1"/>
    </source>
</evidence>
<evidence type="ECO:0000256" key="5">
    <source>
        <dbReference type="PROSITE-ProRule" id="PRU01091"/>
    </source>
</evidence>
<gene>
    <name evidence="8" type="ORF">Ahu01nite_086940</name>
</gene>
<dbReference type="SMART" id="SM00862">
    <property type="entry name" value="Trans_reg_C"/>
    <property type="match status" value="1"/>
</dbReference>
<evidence type="ECO:0000259" key="7">
    <source>
        <dbReference type="PROSITE" id="PS51755"/>
    </source>
</evidence>
<protein>
    <recommendedName>
        <fullName evidence="7">OmpR/PhoB-type domain-containing protein</fullName>
    </recommendedName>
</protein>
<dbReference type="InterPro" id="IPR051677">
    <property type="entry name" value="AfsR-DnrI-RedD_regulator"/>
</dbReference>
<evidence type="ECO:0000256" key="1">
    <source>
        <dbReference type="ARBA" id="ARBA00005820"/>
    </source>
</evidence>
<dbReference type="Gene3D" id="3.40.50.300">
    <property type="entry name" value="P-loop containing nucleotide triphosphate hydrolases"/>
    <property type="match status" value="1"/>
</dbReference>
<keyword evidence="9" id="KW-1185">Reference proteome</keyword>